<gene>
    <name evidence="1" type="ORF">HDF23_003053</name>
</gene>
<dbReference type="Proteomes" id="UP000541583">
    <property type="component" value="Unassembled WGS sequence"/>
</dbReference>
<dbReference type="PROSITE" id="PS51257">
    <property type="entry name" value="PROKAR_LIPOPROTEIN"/>
    <property type="match status" value="1"/>
</dbReference>
<proteinExistence type="predicted"/>
<accession>A0ABR6PKJ9</accession>
<sequence>MKINKLIYITLLAVIVSCKKPYNPPIVSSDNHYLVVEGVINSGNDSTIINLSRTVKLSENVSTQLVANYTVAVEGEQGNSYALQSEGNGIYDIGPMHLDPSQKYRLHITTPDGKQYASDYEVVKQTPPIDSVGFTPKSNYLQIYANAHDATNNTRYYRWDYSETWRFHAKFQSGFIVDAGAVRLRHANEGIYYCYGNDKSSNIVLGSSEKLSQDVIFQGPITTISSDAEKLELRYSILLKQYALTKAGYQFWENLKKNTEQLGSIFDAQPTQLQGNIHNISDPTEPVIGYISITNPQSKRIYINKGQLPDNWIEKYPYECGMPDSAFFFHPMTGTNDVLFYIIQGGGIPVTGIFTPLGIAGYTYSSPDCADCTIRGKAQKPSFWIDN</sequence>
<name>A0ABR6PKJ9_9SPHI</name>
<reference evidence="1 2" key="1">
    <citation type="submission" date="2020-08" db="EMBL/GenBank/DDBJ databases">
        <title>Genomic Encyclopedia of Type Strains, Phase IV (KMG-V): Genome sequencing to study the core and pangenomes of soil and plant-associated prokaryotes.</title>
        <authorList>
            <person name="Whitman W."/>
        </authorList>
    </citation>
    <scope>NUCLEOTIDE SEQUENCE [LARGE SCALE GENOMIC DNA]</scope>
    <source>
        <strain evidence="1 2">ANJLi2</strain>
    </source>
</reference>
<protein>
    <recommendedName>
        <fullName evidence="3">DUF4249 domain-containing protein</fullName>
    </recommendedName>
</protein>
<organism evidence="1 2">
    <name type="scientific">Mucilaginibacter lappiensis</name>
    <dbReference type="NCBI Taxonomy" id="354630"/>
    <lineage>
        <taxon>Bacteria</taxon>
        <taxon>Pseudomonadati</taxon>
        <taxon>Bacteroidota</taxon>
        <taxon>Sphingobacteriia</taxon>
        <taxon>Sphingobacteriales</taxon>
        <taxon>Sphingobacteriaceae</taxon>
        <taxon>Mucilaginibacter</taxon>
    </lineage>
</organism>
<keyword evidence="2" id="KW-1185">Reference proteome</keyword>
<evidence type="ECO:0000313" key="1">
    <source>
        <dbReference type="EMBL" id="MBB6110297.1"/>
    </source>
</evidence>
<comment type="caution">
    <text evidence="1">The sequence shown here is derived from an EMBL/GenBank/DDBJ whole genome shotgun (WGS) entry which is preliminary data.</text>
</comment>
<dbReference type="InterPro" id="IPR025345">
    <property type="entry name" value="DUF4249"/>
</dbReference>
<dbReference type="RefSeq" id="WP_076373828.1">
    <property type="nucleotide sequence ID" value="NZ_FTMG01000006.1"/>
</dbReference>
<evidence type="ECO:0008006" key="3">
    <source>
        <dbReference type="Google" id="ProtNLM"/>
    </source>
</evidence>
<evidence type="ECO:0000313" key="2">
    <source>
        <dbReference type="Proteomes" id="UP000541583"/>
    </source>
</evidence>
<dbReference type="EMBL" id="JACHCB010000007">
    <property type="protein sequence ID" value="MBB6110297.1"/>
    <property type="molecule type" value="Genomic_DNA"/>
</dbReference>
<dbReference type="Pfam" id="PF14054">
    <property type="entry name" value="DUF4249"/>
    <property type="match status" value="1"/>
</dbReference>